<dbReference type="Proteomes" id="UP000290253">
    <property type="component" value="Unassembled WGS sequence"/>
</dbReference>
<proteinExistence type="predicted"/>
<sequence>MRVKQFRDFVVWQRGMELAREIYRLTRSFPKEEVFGLSSQMKRAAVSIPSNIAEGHGRSTDRAFAVFLGHARGSLFELETQTELAESLGFLSKDDEKKVLSLCGEIGRMLHGLLNSMKEETRKQG</sequence>
<dbReference type="SUPFAM" id="SSF158446">
    <property type="entry name" value="IVS-encoded protein-like"/>
    <property type="match status" value="1"/>
</dbReference>
<name>A0A4Q1SK82_9BACT</name>
<keyword evidence="2" id="KW-1185">Reference proteome</keyword>
<reference evidence="1 2" key="1">
    <citation type="journal article" date="2016" name="Int. J. Syst. Evol. Microbiol.">
        <title>Acidipila dinghuensis sp. nov., an acidobacterium isolated from forest soil.</title>
        <authorList>
            <person name="Jiang Y.W."/>
            <person name="Wang J."/>
            <person name="Chen M.H."/>
            <person name="Lv Y.Y."/>
            <person name="Qiu L.H."/>
        </authorList>
    </citation>
    <scope>NUCLEOTIDE SEQUENCE [LARGE SCALE GENOMIC DNA]</scope>
    <source>
        <strain evidence="1 2">DHOF10</strain>
    </source>
</reference>
<gene>
    <name evidence="1" type="ORF">ESZ00_08400</name>
</gene>
<dbReference type="Pfam" id="PF05635">
    <property type="entry name" value="23S_rRNA_IVP"/>
    <property type="match status" value="1"/>
</dbReference>
<protein>
    <submittedName>
        <fullName evidence="1">Four helix bundle protein</fullName>
    </submittedName>
</protein>
<comment type="caution">
    <text evidence="1">The sequence shown here is derived from an EMBL/GenBank/DDBJ whole genome shotgun (WGS) entry which is preliminary data.</text>
</comment>
<dbReference type="CDD" id="cd16377">
    <property type="entry name" value="23S_rRNA_IVP_like"/>
    <property type="match status" value="1"/>
</dbReference>
<evidence type="ECO:0000313" key="1">
    <source>
        <dbReference type="EMBL" id="RXS97865.1"/>
    </source>
</evidence>
<evidence type="ECO:0000313" key="2">
    <source>
        <dbReference type="Proteomes" id="UP000290253"/>
    </source>
</evidence>
<accession>A0A4Q1SK82</accession>
<dbReference type="EMBL" id="SDMK01000001">
    <property type="protein sequence ID" value="RXS97865.1"/>
    <property type="molecule type" value="Genomic_DNA"/>
</dbReference>
<dbReference type="InterPro" id="IPR036583">
    <property type="entry name" value="23S_rRNA_IVS_sf"/>
</dbReference>
<dbReference type="NCBIfam" id="TIGR02436">
    <property type="entry name" value="four helix bundle protein"/>
    <property type="match status" value="1"/>
</dbReference>
<dbReference type="OrthoDB" id="160990at2"/>
<organism evidence="1 2">
    <name type="scientific">Silvibacterium dinghuense</name>
    <dbReference type="NCBI Taxonomy" id="1560006"/>
    <lineage>
        <taxon>Bacteria</taxon>
        <taxon>Pseudomonadati</taxon>
        <taxon>Acidobacteriota</taxon>
        <taxon>Terriglobia</taxon>
        <taxon>Terriglobales</taxon>
        <taxon>Acidobacteriaceae</taxon>
        <taxon>Silvibacterium</taxon>
    </lineage>
</organism>
<dbReference type="NCBIfam" id="NF008911">
    <property type="entry name" value="PRK12275.1-2"/>
    <property type="match status" value="1"/>
</dbReference>
<dbReference type="AlphaFoldDB" id="A0A4Q1SK82"/>
<dbReference type="PANTHER" id="PTHR38471:SF2">
    <property type="entry name" value="FOUR HELIX BUNDLE PROTEIN"/>
    <property type="match status" value="1"/>
</dbReference>
<dbReference type="RefSeq" id="WP_129207644.1">
    <property type="nucleotide sequence ID" value="NZ_BMGU01000001.1"/>
</dbReference>
<dbReference type="InterPro" id="IPR012657">
    <property type="entry name" value="23S_rRNA-intervening_sequence"/>
</dbReference>
<dbReference type="PANTHER" id="PTHR38471">
    <property type="entry name" value="FOUR HELIX BUNDLE PROTEIN"/>
    <property type="match status" value="1"/>
</dbReference>
<dbReference type="Gene3D" id="1.20.1440.60">
    <property type="entry name" value="23S rRNA-intervening sequence"/>
    <property type="match status" value="1"/>
</dbReference>